<dbReference type="PRINTS" id="PR00409">
    <property type="entry name" value="PHDIOXRDTASE"/>
</dbReference>
<gene>
    <name evidence="10" type="ORF">GCM10011450_12930</name>
</gene>
<dbReference type="InterPro" id="IPR017941">
    <property type="entry name" value="Rieske_2Fe-2S"/>
</dbReference>
<organism evidence="10 11">
    <name type="scientific">Advenella faeciporci</name>
    <dbReference type="NCBI Taxonomy" id="797535"/>
    <lineage>
        <taxon>Bacteria</taxon>
        <taxon>Pseudomonadati</taxon>
        <taxon>Pseudomonadota</taxon>
        <taxon>Betaproteobacteria</taxon>
        <taxon>Burkholderiales</taxon>
        <taxon>Alcaligenaceae</taxon>
    </lineage>
</organism>
<dbReference type="Pfam" id="PF00970">
    <property type="entry name" value="FAD_binding_6"/>
    <property type="match status" value="1"/>
</dbReference>
<dbReference type="SUPFAM" id="SSF50022">
    <property type="entry name" value="ISP domain"/>
    <property type="match status" value="1"/>
</dbReference>
<feature type="domain" description="2Fe-2S ferredoxin-type" evidence="7">
    <location>
        <begin position="482"/>
        <end position="567"/>
    </location>
</feature>
<keyword evidence="6" id="KW-0411">Iron-sulfur</keyword>
<proteinExistence type="predicted"/>
<dbReference type="CDD" id="cd00207">
    <property type="entry name" value="fer2"/>
    <property type="match status" value="1"/>
</dbReference>
<dbReference type="AlphaFoldDB" id="A0A918JJG9"/>
<dbReference type="PROSITE" id="PS51384">
    <property type="entry name" value="FAD_FR"/>
    <property type="match status" value="1"/>
</dbReference>
<dbReference type="SUPFAM" id="SSF52343">
    <property type="entry name" value="Ferredoxin reductase-like, C-terminal NADP-linked domain"/>
    <property type="match status" value="1"/>
</dbReference>
<evidence type="ECO:0000256" key="4">
    <source>
        <dbReference type="ARBA" id="ARBA00023002"/>
    </source>
</evidence>
<keyword evidence="3" id="KW-0479">Metal-binding</keyword>
<protein>
    <submittedName>
        <fullName evidence="10">Oxidoreductase</fullName>
    </submittedName>
</protein>
<dbReference type="InterPro" id="IPR006058">
    <property type="entry name" value="2Fe2S_fd_BS"/>
</dbReference>
<feature type="domain" description="Rieske" evidence="8">
    <location>
        <begin position="6"/>
        <end position="111"/>
    </location>
</feature>
<dbReference type="Pfam" id="PF00355">
    <property type="entry name" value="Rieske"/>
    <property type="match status" value="1"/>
</dbReference>
<name>A0A918JJG9_9BURK</name>
<dbReference type="InterPro" id="IPR017938">
    <property type="entry name" value="Riboflavin_synthase-like_b-brl"/>
</dbReference>
<keyword evidence="11" id="KW-1185">Reference proteome</keyword>
<evidence type="ECO:0000256" key="5">
    <source>
        <dbReference type="ARBA" id="ARBA00023004"/>
    </source>
</evidence>
<dbReference type="Gene3D" id="2.40.30.10">
    <property type="entry name" value="Translation factors"/>
    <property type="match status" value="1"/>
</dbReference>
<feature type="domain" description="FAD-binding FR-type" evidence="9">
    <location>
        <begin position="253"/>
        <end position="355"/>
    </location>
</feature>
<dbReference type="InterPro" id="IPR039261">
    <property type="entry name" value="FNR_nucleotide-bd"/>
</dbReference>
<evidence type="ECO:0000313" key="10">
    <source>
        <dbReference type="EMBL" id="GGW84355.1"/>
    </source>
</evidence>
<accession>A0A918JJG9</accession>
<reference evidence="10" key="1">
    <citation type="journal article" date="2014" name="Int. J. Syst. Evol. Microbiol.">
        <title>Complete genome sequence of Corynebacterium casei LMG S-19264T (=DSM 44701T), isolated from a smear-ripened cheese.</title>
        <authorList>
            <consortium name="US DOE Joint Genome Institute (JGI-PGF)"/>
            <person name="Walter F."/>
            <person name="Albersmeier A."/>
            <person name="Kalinowski J."/>
            <person name="Ruckert C."/>
        </authorList>
    </citation>
    <scope>NUCLEOTIDE SEQUENCE</scope>
    <source>
        <strain evidence="10">KCTC 23732</strain>
    </source>
</reference>
<evidence type="ECO:0000256" key="2">
    <source>
        <dbReference type="ARBA" id="ARBA00022714"/>
    </source>
</evidence>
<dbReference type="GO" id="GO:0051537">
    <property type="term" value="F:2 iron, 2 sulfur cluster binding"/>
    <property type="evidence" value="ECO:0007669"/>
    <property type="project" value="UniProtKB-KW"/>
</dbReference>
<reference evidence="10" key="2">
    <citation type="submission" date="2020-09" db="EMBL/GenBank/DDBJ databases">
        <authorList>
            <person name="Sun Q."/>
            <person name="Kim S."/>
        </authorList>
    </citation>
    <scope>NUCLEOTIDE SEQUENCE</scope>
    <source>
        <strain evidence="10">KCTC 23732</strain>
    </source>
</reference>
<dbReference type="CDD" id="cd06185">
    <property type="entry name" value="PDR_like"/>
    <property type="match status" value="1"/>
</dbReference>
<dbReference type="InterPro" id="IPR001041">
    <property type="entry name" value="2Fe-2S_ferredoxin-type"/>
</dbReference>
<dbReference type="RefSeq" id="WP_189384642.1">
    <property type="nucleotide sequence ID" value="NZ_BAABFY010000053.1"/>
</dbReference>
<keyword evidence="1" id="KW-0285">Flavoprotein</keyword>
<dbReference type="SUPFAM" id="SSF54292">
    <property type="entry name" value="2Fe-2S ferredoxin-like"/>
    <property type="match status" value="1"/>
</dbReference>
<evidence type="ECO:0000259" key="8">
    <source>
        <dbReference type="PROSITE" id="PS51296"/>
    </source>
</evidence>
<evidence type="ECO:0000313" key="11">
    <source>
        <dbReference type="Proteomes" id="UP000608345"/>
    </source>
</evidence>
<comment type="caution">
    <text evidence="10">The sequence shown here is derived from an EMBL/GenBank/DDBJ whole genome shotgun (WGS) entry which is preliminary data.</text>
</comment>
<dbReference type="InterPro" id="IPR036922">
    <property type="entry name" value="Rieske_2Fe-2S_sf"/>
</dbReference>
<dbReference type="CDD" id="cd03469">
    <property type="entry name" value="Rieske_RO_Alpha_N"/>
    <property type="match status" value="1"/>
</dbReference>
<keyword evidence="2" id="KW-0001">2Fe-2S</keyword>
<evidence type="ECO:0000259" key="9">
    <source>
        <dbReference type="PROSITE" id="PS51384"/>
    </source>
</evidence>
<dbReference type="EMBL" id="BMYS01000007">
    <property type="protein sequence ID" value="GGW84355.1"/>
    <property type="molecule type" value="Genomic_DNA"/>
</dbReference>
<evidence type="ECO:0000256" key="6">
    <source>
        <dbReference type="ARBA" id="ARBA00023014"/>
    </source>
</evidence>
<evidence type="ECO:0000256" key="3">
    <source>
        <dbReference type="ARBA" id="ARBA00022723"/>
    </source>
</evidence>
<dbReference type="InterPro" id="IPR036010">
    <property type="entry name" value="2Fe-2S_ferredoxin-like_sf"/>
</dbReference>
<dbReference type="GO" id="GO:0016491">
    <property type="term" value="F:oxidoreductase activity"/>
    <property type="evidence" value="ECO:0007669"/>
    <property type="project" value="UniProtKB-KW"/>
</dbReference>
<evidence type="ECO:0000256" key="1">
    <source>
        <dbReference type="ARBA" id="ARBA00022630"/>
    </source>
</evidence>
<dbReference type="PANTHER" id="PTHR47354:SF1">
    <property type="entry name" value="CARNITINE MONOOXYGENASE REDUCTASE SUBUNIT"/>
    <property type="match status" value="1"/>
</dbReference>
<dbReference type="InterPro" id="IPR050415">
    <property type="entry name" value="MRET"/>
</dbReference>
<sequence length="567" mass="63957">MFEDKWFPVARADELVLRHVFHAQLHGVELALWRTDKGEVNAWENRCPHRGMRLTLGINTGKSLKCQYHGWQFHSGDGQCSVVPSIPDGSMPHSACAKSFSVAEKNGFVWVNLARDYLSEPSTLVHPFSLPSSVLRSITVNAPLALVRAKLPGFCHYDRHVDRQTFQAQEDGLMVHVCWQEYMLQTIEVLFMLQPAHTEKTVIHVMCNQSDDELKWTRRINQALVNLKLELEADRQIREHEPLIAPQPVQALPRWLPARVVEREEIAEQVASFRLHLPSFNRFKGIEAGAHIDVRTPQGLVRQFSLVEWDTKAQELLIGVKLEPESRGGSASLYNEVREDSVLEISAPRNHFRLVPGKGGTLIAGGIGVAPLVAMATQLEHEKLPYHLHYFVRNIYSRAFVDQLNKLANVSFYQAMQPDQVSEQLNSILAKVTPEQPNVYVCGPKGLLDTVFKVIRENGWSHIQVRHELFSNRVTHQDEHTFRVTLARSGQSYIIPSGVSITDALREYGVHIETSCEQGVCGTCYTKVLSGNINHKDVYLSEEEKQSGACMMPCVSRSASGDLILDI</sequence>
<dbReference type="InterPro" id="IPR008333">
    <property type="entry name" value="Cbr1-like_FAD-bd_dom"/>
</dbReference>
<dbReference type="PROSITE" id="PS51296">
    <property type="entry name" value="RIESKE"/>
    <property type="match status" value="1"/>
</dbReference>
<keyword evidence="5" id="KW-0408">Iron</keyword>
<keyword evidence="4" id="KW-0560">Oxidoreductase</keyword>
<dbReference type="Pfam" id="PF00111">
    <property type="entry name" value="Fer2"/>
    <property type="match status" value="1"/>
</dbReference>
<dbReference type="InterPro" id="IPR017927">
    <property type="entry name" value="FAD-bd_FR_type"/>
</dbReference>
<dbReference type="InterPro" id="IPR012675">
    <property type="entry name" value="Beta-grasp_dom_sf"/>
</dbReference>
<dbReference type="SUPFAM" id="SSF63380">
    <property type="entry name" value="Riboflavin synthase domain-like"/>
    <property type="match status" value="1"/>
</dbReference>
<dbReference type="Gene3D" id="3.40.50.80">
    <property type="entry name" value="Nucleotide-binding domain of ferredoxin-NADP reductase (FNR) module"/>
    <property type="match status" value="1"/>
</dbReference>
<dbReference type="PROSITE" id="PS51085">
    <property type="entry name" value="2FE2S_FER_2"/>
    <property type="match status" value="1"/>
</dbReference>
<dbReference type="Gene3D" id="3.10.20.30">
    <property type="match status" value="1"/>
</dbReference>
<dbReference type="Proteomes" id="UP000608345">
    <property type="component" value="Unassembled WGS sequence"/>
</dbReference>
<dbReference type="GO" id="GO:0046872">
    <property type="term" value="F:metal ion binding"/>
    <property type="evidence" value="ECO:0007669"/>
    <property type="project" value="UniProtKB-KW"/>
</dbReference>
<dbReference type="Gene3D" id="2.102.10.10">
    <property type="entry name" value="Rieske [2Fe-2S] iron-sulphur domain"/>
    <property type="match status" value="1"/>
</dbReference>
<dbReference type="PANTHER" id="PTHR47354">
    <property type="entry name" value="NADH OXIDOREDUCTASE HCR"/>
    <property type="match status" value="1"/>
</dbReference>
<evidence type="ECO:0000259" key="7">
    <source>
        <dbReference type="PROSITE" id="PS51085"/>
    </source>
</evidence>
<dbReference type="PROSITE" id="PS00197">
    <property type="entry name" value="2FE2S_FER_1"/>
    <property type="match status" value="1"/>
</dbReference>